<dbReference type="InterPro" id="IPR000644">
    <property type="entry name" value="CBS_dom"/>
</dbReference>
<dbReference type="Gene3D" id="3.10.580.10">
    <property type="entry name" value="CBS-domain"/>
    <property type="match status" value="1"/>
</dbReference>
<sequence>MKENEALDKEVVLHDALLAALTSRDDAAICQIVEDTYPIDLGIVMEQFSDEEILYLCGQLKDEKVAEILEHAEENLQIRLMRILDNNRIISLLHFMSKDNIVDILGDMPVNSRKEIVKLMKFGERKIIQDLLGYAEDTAGGIMTTEYISVKQDLTVSQALQKIKEIGPKTEEINTIFVLNNVKQLVGTVALRDMLLAQDTTKLSEIMQDNVIAVEPEADQEEVAMLVSKYDLHVIPVVSKRRGLLGIITVDDIIDVIVEEHTEDMLRLGGVSKEENIDSSLMDSVRMRLPWLVINLLTAFLAAFTVSMFESTISRVVALAVAMPIVAGMGGNAGTQTLAIVVRSIALGEVKWGNNKRLVLKEIFLGVINGAATGAITGVLIYFMFGNVYLGWIIFAAMICNLVIAGFFGFLVPLILKAMHADPAVASSIFITTATDVFGFFIFLGLAKVFIQYLL</sequence>
<keyword evidence="4 8" id="KW-0812">Transmembrane</keyword>
<dbReference type="InterPro" id="IPR006669">
    <property type="entry name" value="MgtE_transporter"/>
</dbReference>
<dbReference type="SMART" id="SM00116">
    <property type="entry name" value="CBS"/>
    <property type="match status" value="2"/>
</dbReference>
<dbReference type="PROSITE" id="PS51371">
    <property type="entry name" value="CBS"/>
    <property type="match status" value="2"/>
</dbReference>
<dbReference type="GO" id="GO:0016020">
    <property type="term" value="C:membrane"/>
    <property type="evidence" value="ECO:0007669"/>
    <property type="project" value="UniProtKB-SubCell"/>
</dbReference>
<evidence type="ECO:0000256" key="3">
    <source>
        <dbReference type="ARBA" id="ARBA00022448"/>
    </source>
</evidence>
<dbReference type="Gene3D" id="1.10.357.20">
    <property type="entry name" value="SLC41 divalent cation transporters, integral membrane domain"/>
    <property type="match status" value="1"/>
</dbReference>
<dbReference type="SUPFAM" id="SSF161093">
    <property type="entry name" value="MgtE membrane domain-like"/>
    <property type="match status" value="1"/>
</dbReference>
<dbReference type="GO" id="GO:0015095">
    <property type="term" value="F:magnesium ion transmembrane transporter activity"/>
    <property type="evidence" value="ECO:0007669"/>
    <property type="project" value="InterPro"/>
</dbReference>
<evidence type="ECO:0000256" key="5">
    <source>
        <dbReference type="ARBA" id="ARBA00022842"/>
    </source>
</evidence>
<name>A0A644V625_9ZZZZ</name>
<dbReference type="EMBL" id="VSSQ01000227">
    <property type="protein sequence ID" value="MPL86786.1"/>
    <property type="molecule type" value="Genomic_DNA"/>
</dbReference>
<reference evidence="10" key="1">
    <citation type="submission" date="2019-08" db="EMBL/GenBank/DDBJ databases">
        <authorList>
            <person name="Kucharzyk K."/>
            <person name="Murdoch R.W."/>
            <person name="Higgins S."/>
            <person name="Loffler F."/>
        </authorList>
    </citation>
    <scope>NUCLEOTIDE SEQUENCE</scope>
</reference>
<feature type="transmembrane region" description="Helical" evidence="8">
    <location>
        <begin position="315"/>
        <end position="342"/>
    </location>
</feature>
<dbReference type="Pfam" id="PF03448">
    <property type="entry name" value="MgtE_N"/>
    <property type="match status" value="1"/>
</dbReference>
<evidence type="ECO:0000256" key="6">
    <source>
        <dbReference type="ARBA" id="ARBA00022989"/>
    </source>
</evidence>
<dbReference type="InterPro" id="IPR006668">
    <property type="entry name" value="Mg_transptr_MgtE_intracell_dom"/>
</dbReference>
<dbReference type="PANTHER" id="PTHR43773:SF1">
    <property type="entry name" value="MAGNESIUM TRANSPORTER MGTE"/>
    <property type="match status" value="1"/>
</dbReference>
<dbReference type="SMART" id="SM00924">
    <property type="entry name" value="MgtE_N"/>
    <property type="match status" value="1"/>
</dbReference>
<keyword evidence="3" id="KW-0813">Transport</keyword>
<proteinExistence type="inferred from homology"/>
<keyword evidence="6 8" id="KW-1133">Transmembrane helix</keyword>
<keyword evidence="5" id="KW-0460">Magnesium</keyword>
<keyword evidence="7 8" id="KW-0472">Membrane</keyword>
<dbReference type="SUPFAM" id="SSF54631">
    <property type="entry name" value="CBS-domain pair"/>
    <property type="match status" value="1"/>
</dbReference>
<comment type="subcellular location">
    <subcellularLocation>
        <location evidence="1">Membrane</location>
        <topology evidence="1">Multi-pass membrane protein</topology>
    </subcellularLocation>
</comment>
<dbReference type="AlphaFoldDB" id="A0A644V625"/>
<feature type="domain" description="CBS" evidence="9">
    <location>
        <begin position="143"/>
        <end position="205"/>
    </location>
</feature>
<feature type="domain" description="CBS" evidence="9">
    <location>
        <begin position="207"/>
        <end position="263"/>
    </location>
</feature>
<dbReference type="InterPro" id="IPR038076">
    <property type="entry name" value="MgtE_N_sf"/>
</dbReference>
<evidence type="ECO:0000256" key="7">
    <source>
        <dbReference type="ARBA" id="ARBA00023136"/>
    </source>
</evidence>
<dbReference type="InterPro" id="IPR006667">
    <property type="entry name" value="SLC41_membr_dom"/>
</dbReference>
<evidence type="ECO:0000256" key="1">
    <source>
        <dbReference type="ARBA" id="ARBA00004141"/>
    </source>
</evidence>
<accession>A0A644V625</accession>
<dbReference type="CDD" id="cd04606">
    <property type="entry name" value="CBS_pair_Mg_transporter"/>
    <property type="match status" value="1"/>
</dbReference>
<feature type="transmembrane region" description="Helical" evidence="8">
    <location>
        <begin position="363"/>
        <end position="385"/>
    </location>
</feature>
<dbReference type="Pfam" id="PF00571">
    <property type="entry name" value="CBS"/>
    <property type="match status" value="2"/>
</dbReference>
<dbReference type="InterPro" id="IPR036739">
    <property type="entry name" value="SLC41_membr_dom_sf"/>
</dbReference>
<dbReference type="PANTHER" id="PTHR43773">
    <property type="entry name" value="MAGNESIUM TRANSPORTER MGTE"/>
    <property type="match status" value="1"/>
</dbReference>
<organism evidence="10">
    <name type="scientific">bioreactor metagenome</name>
    <dbReference type="NCBI Taxonomy" id="1076179"/>
    <lineage>
        <taxon>unclassified sequences</taxon>
        <taxon>metagenomes</taxon>
        <taxon>ecological metagenomes</taxon>
    </lineage>
</organism>
<dbReference type="Pfam" id="PF01769">
    <property type="entry name" value="MgtE"/>
    <property type="match status" value="1"/>
</dbReference>
<feature type="transmembrane region" description="Helical" evidence="8">
    <location>
        <begin position="428"/>
        <end position="451"/>
    </location>
</feature>
<protein>
    <submittedName>
        <fullName evidence="10">Magnesium transporter MgtE</fullName>
    </submittedName>
</protein>
<dbReference type="Gene3D" id="1.25.60.10">
    <property type="entry name" value="MgtE N-terminal domain-like"/>
    <property type="match status" value="1"/>
</dbReference>
<evidence type="ECO:0000259" key="9">
    <source>
        <dbReference type="PROSITE" id="PS51371"/>
    </source>
</evidence>
<dbReference type="NCBIfam" id="TIGR00400">
    <property type="entry name" value="mgtE"/>
    <property type="match status" value="1"/>
</dbReference>
<feature type="transmembrane region" description="Helical" evidence="8">
    <location>
        <begin position="391"/>
        <end position="416"/>
    </location>
</feature>
<comment type="caution">
    <text evidence="10">The sequence shown here is derived from an EMBL/GenBank/DDBJ whole genome shotgun (WGS) entry which is preliminary data.</text>
</comment>
<evidence type="ECO:0000313" key="10">
    <source>
        <dbReference type="EMBL" id="MPL86786.1"/>
    </source>
</evidence>
<dbReference type="SUPFAM" id="SSF158791">
    <property type="entry name" value="MgtE N-terminal domain-like"/>
    <property type="match status" value="1"/>
</dbReference>
<comment type="similarity">
    <text evidence="2">Belongs to the SLC41A transporter family.</text>
</comment>
<evidence type="ECO:0000256" key="4">
    <source>
        <dbReference type="ARBA" id="ARBA00022692"/>
    </source>
</evidence>
<evidence type="ECO:0000256" key="8">
    <source>
        <dbReference type="SAM" id="Phobius"/>
    </source>
</evidence>
<gene>
    <name evidence="10" type="ORF">SDC9_32773</name>
</gene>
<evidence type="ECO:0000256" key="2">
    <source>
        <dbReference type="ARBA" id="ARBA00009749"/>
    </source>
</evidence>
<dbReference type="InterPro" id="IPR046342">
    <property type="entry name" value="CBS_dom_sf"/>
</dbReference>
<feature type="transmembrane region" description="Helical" evidence="8">
    <location>
        <begin position="289"/>
        <end position="309"/>
    </location>
</feature>